<proteinExistence type="predicted"/>
<organism evidence="2 3">
    <name type="scientific">Streptomyces europaeiscabiei</name>
    <dbReference type="NCBI Taxonomy" id="146819"/>
    <lineage>
        <taxon>Bacteria</taxon>
        <taxon>Bacillati</taxon>
        <taxon>Actinomycetota</taxon>
        <taxon>Actinomycetes</taxon>
        <taxon>Kitasatosporales</taxon>
        <taxon>Streptomycetaceae</taxon>
        <taxon>Streptomyces</taxon>
    </lineage>
</organism>
<evidence type="ECO:0000256" key="1">
    <source>
        <dbReference type="SAM" id="MobiDB-lite"/>
    </source>
</evidence>
<evidence type="ECO:0000313" key="3">
    <source>
        <dbReference type="Proteomes" id="UP001273589"/>
    </source>
</evidence>
<gene>
    <name evidence="2" type="ORF">PV367_14080</name>
</gene>
<name>A0AAJ2PPM2_9ACTN</name>
<dbReference type="AlphaFoldDB" id="A0AAJ2PPM2"/>
<dbReference type="RefSeq" id="WP_319691789.1">
    <property type="nucleotide sequence ID" value="NZ_JARAWN010000067.1"/>
</dbReference>
<comment type="caution">
    <text evidence="2">The sequence shown here is derived from an EMBL/GenBank/DDBJ whole genome shotgun (WGS) entry which is preliminary data.</text>
</comment>
<evidence type="ECO:0008006" key="4">
    <source>
        <dbReference type="Google" id="ProtNLM"/>
    </source>
</evidence>
<sequence length="101" mass="11263">MENRGETQSGSARARMGGTIEPPPGASPGTVRVLTGTRARQVNDQEARDFGISTERICMEIEHVFYDADDDVLRHTVTVDYSGHPYVTRYQPAPEDLARRE</sequence>
<feature type="compositionally biased region" description="Polar residues" evidence="1">
    <location>
        <begin position="1"/>
        <end position="11"/>
    </location>
</feature>
<accession>A0AAJ2PPM2</accession>
<evidence type="ECO:0000313" key="2">
    <source>
        <dbReference type="EMBL" id="MDX3130892.1"/>
    </source>
</evidence>
<dbReference type="Proteomes" id="UP001273589">
    <property type="component" value="Unassembled WGS sequence"/>
</dbReference>
<reference evidence="2" key="1">
    <citation type="journal article" date="2023" name="Microb. Genom.">
        <title>Mesoterricola silvestris gen. nov., sp. nov., Mesoterricola sediminis sp. nov., Geothrix oryzae sp. nov., Geothrix edaphica sp. nov., Geothrix rubra sp. nov., and Geothrix limicola sp. nov., six novel members of Acidobacteriota isolated from soils.</title>
        <authorList>
            <person name="Weisberg A.J."/>
            <person name="Pearce E."/>
            <person name="Kramer C.G."/>
            <person name="Chang J.H."/>
            <person name="Clarke C.R."/>
        </authorList>
    </citation>
    <scope>NUCLEOTIDE SEQUENCE</scope>
    <source>
        <strain evidence="2">ND06-05F</strain>
    </source>
</reference>
<protein>
    <recommendedName>
        <fullName evidence="4">UbiC transcription regulator-associated domain-containing protein</fullName>
    </recommendedName>
</protein>
<dbReference type="EMBL" id="JARAWN010000067">
    <property type="protein sequence ID" value="MDX3130892.1"/>
    <property type="molecule type" value="Genomic_DNA"/>
</dbReference>
<feature type="region of interest" description="Disordered" evidence="1">
    <location>
        <begin position="1"/>
        <end position="40"/>
    </location>
</feature>